<dbReference type="RefSeq" id="XP_003330892.1">
    <property type="nucleotide sequence ID" value="XM_003330844.1"/>
</dbReference>
<keyword evidence="4" id="KW-1185">Reference proteome</keyword>
<keyword evidence="2" id="KW-0472">Membrane</keyword>
<proteinExistence type="predicted"/>
<dbReference type="VEuPathDB" id="FungiDB:PGTG_12429"/>
<dbReference type="AlphaFoldDB" id="E3KQ98"/>
<feature type="compositionally biased region" description="Polar residues" evidence="1">
    <location>
        <begin position="86"/>
        <end position="108"/>
    </location>
</feature>
<sequence length="143" mass="16205">MIRIYHCVLHRYFLWRSISWYFIAASAITSSMKVDPKLWTTAEKHLSAEKLFEAHPPTTATSSPAQFEPEWTATQSAPHNLKRPSPFSSINPMSTSLQHESRETQASAKKQKYSHRKMFTASPDLIPQPSASHAGVGLDYFVK</sequence>
<reference evidence="4" key="2">
    <citation type="journal article" date="2011" name="Proc. Natl. Acad. Sci. U.S.A.">
        <title>Obligate biotrophy features unraveled by the genomic analysis of rust fungi.</title>
        <authorList>
            <person name="Duplessis S."/>
            <person name="Cuomo C.A."/>
            <person name="Lin Y.-C."/>
            <person name="Aerts A."/>
            <person name="Tisserant E."/>
            <person name="Veneault-Fourrey C."/>
            <person name="Joly D.L."/>
            <person name="Hacquard S."/>
            <person name="Amselem J."/>
            <person name="Cantarel B.L."/>
            <person name="Chiu R."/>
            <person name="Coutinho P.M."/>
            <person name="Feau N."/>
            <person name="Field M."/>
            <person name="Frey P."/>
            <person name="Gelhaye E."/>
            <person name="Goldberg J."/>
            <person name="Grabherr M.G."/>
            <person name="Kodira C.D."/>
            <person name="Kohler A."/>
            <person name="Kuees U."/>
            <person name="Lindquist E.A."/>
            <person name="Lucas S.M."/>
            <person name="Mago R."/>
            <person name="Mauceli E."/>
            <person name="Morin E."/>
            <person name="Murat C."/>
            <person name="Pangilinan J.L."/>
            <person name="Park R."/>
            <person name="Pearson M."/>
            <person name="Quesneville H."/>
            <person name="Rouhier N."/>
            <person name="Sakthikumar S."/>
            <person name="Salamov A.A."/>
            <person name="Schmutz J."/>
            <person name="Selles B."/>
            <person name="Shapiro H."/>
            <person name="Tanguay P."/>
            <person name="Tuskan G.A."/>
            <person name="Henrissat B."/>
            <person name="Van de Peer Y."/>
            <person name="Rouze P."/>
            <person name="Ellis J.G."/>
            <person name="Dodds P.N."/>
            <person name="Schein J.E."/>
            <person name="Zhong S."/>
            <person name="Hamelin R.C."/>
            <person name="Grigoriev I.V."/>
            <person name="Szabo L.J."/>
            <person name="Martin F."/>
        </authorList>
    </citation>
    <scope>NUCLEOTIDE SEQUENCE [LARGE SCALE GENOMIC DNA]</scope>
    <source>
        <strain evidence="4">CRL 75-36-700-3 / race SCCL</strain>
    </source>
</reference>
<dbReference type="EMBL" id="DS178300">
    <property type="protein sequence ID" value="EFP86473.1"/>
    <property type="molecule type" value="Genomic_DNA"/>
</dbReference>
<dbReference type="OrthoDB" id="10524006at2759"/>
<evidence type="ECO:0000256" key="1">
    <source>
        <dbReference type="SAM" id="MobiDB-lite"/>
    </source>
</evidence>
<dbReference type="InParanoid" id="E3KQ98"/>
<accession>E3KQ98</accession>
<dbReference type="HOGENOM" id="CLU_1807171_0_0_1"/>
<name>E3KQ98_PUCGT</name>
<feature type="transmembrane region" description="Helical" evidence="2">
    <location>
        <begin position="12"/>
        <end position="32"/>
    </location>
</feature>
<keyword evidence="2" id="KW-1133">Transmembrane helix</keyword>
<dbReference type="GeneID" id="10540488"/>
<dbReference type="KEGG" id="pgr:PGTG_12429"/>
<organism evidence="3 4">
    <name type="scientific">Puccinia graminis f. sp. tritici (strain CRL 75-36-700-3 / race SCCL)</name>
    <name type="common">Black stem rust fungus</name>
    <dbReference type="NCBI Taxonomy" id="418459"/>
    <lineage>
        <taxon>Eukaryota</taxon>
        <taxon>Fungi</taxon>
        <taxon>Dikarya</taxon>
        <taxon>Basidiomycota</taxon>
        <taxon>Pucciniomycotina</taxon>
        <taxon>Pucciniomycetes</taxon>
        <taxon>Pucciniales</taxon>
        <taxon>Pucciniaceae</taxon>
        <taxon>Puccinia</taxon>
    </lineage>
</organism>
<evidence type="ECO:0000256" key="2">
    <source>
        <dbReference type="SAM" id="Phobius"/>
    </source>
</evidence>
<feature type="region of interest" description="Disordered" evidence="1">
    <location>
        <begin position="54"/>
        <end position="110"/>
    </location>
</feature>
<reference key="1">
    <citation type="submission" date="2007-01" db="EMBL/GenBank/DDBJ databases">
        <title>The Genome Sequence of Puccinia graminis f. sp. tritici Strain CRL 75-36-700-3.</title>
        <authorList>
            <consortium name="The Broad Institute Genome Sequencing Platform"/>
            <person name="Birren B."/>
            <person name="Lander E."/>
            <person name="Galagan J."/>
            <person name="Nusbaum C."/>
            <person name="Devon K."/>
            <person name="Cuomo C."/>
            <person name="Jaffe D."/>
            <person name="Butler J."/>
            <person name="Alvarez P."/>
            <person name="Gnerre S."/>
            <person name="Grabherr M."/>
            <person name="Mauceli E."/>
            <person name="Brockman W."/>
            <person name="Young S."/>
            <person name="LaButti K."/>
            <person name="Sykes S."/>
            <person name="DeCaprio D."/>
            <person name="Crawford M."/>
            <person name="Koehrsen M."/>
            <person name="Engels R."/>
            <person name="Montgomery P."/>
            <person name="Pearson M."/>
            <person name="Howarth C."/>
            <person name="Larson L."/>
            <person name="White J."/>
            <person name="Zeng Q."/>
            <person name="Kodira C."/>
            <person name="Yandava C."/>
            <person name="Alvarado L."/>
            <person name="O'Leary S."/>
            <person name="Szabo L."/>
            <person name="Dean R."/>
            <person name="Schein J."/>
        </authorList>
    </citation>
    <scope>NUCLEOTIDE SEQUENCE</scope>
    <source>
        <strain>CRL 75-36-700-3</strain>
    </source>
</reference>
<gene>
    <name evidence="3" type="ORF">PGTG_12429</name>
</gene>
<dbReference type="Proteomes" id="UP000008783">
    <property type="component" value="Unassembled WGS sequence"/>
</dbReference>
<evidence type="ECO:0000313" key="3">
    <source>
        <dbReference type="EMBL" id="EFP86473.1"/>
    </source>
</evidence>
<keyword evidence="2" id="KW-0812">Transmembrane</keyword>
<protein>
    <submittedName>
        <fullName evidence="3">Uncharacterized protein</fullName>
    </submittedName>
</protein>
<evidence type="ECO:0000313" key="4">
    <source>
        <dbReference type="Proteomes" id="UP000008783"/>
    </source>
</evidence>